<proteinExistence type="predicted"/>
<dbReference type="EMBL" id="LT629690">
    <property type="protein sequence ID" value="SDG03662.1"/>
    <property type="molecule type" value="Genomic_DNA"/>
</dbReference>
<sequence>MAEGGASFCKVFNKPRDRRRAGKVTLEPVKTKILFASLLAAALASTVSAQDSKAFLGRWDMTVTPANGKPYAQWIELTDNGGKLEGKYQPRGGAWHPISDANVDGNKLVLGVEPAGRGPAVTWELTSPSAGKLTGVEKRGGESDGSSLAGVTAPKLDRPMPKKWTKPRPLFNGKDLTGWEPIGMVANNKWVARDGELVNDNPEVPGQRIPPAANIKTTEKFQDFKLHIEVNCPEGGNSGIYLRGRYELQVGTEGGKQPTHEMGAIYSWYPPPAGSELGLGKWTTYDVTFVGRHVTVYRDGKLYHDNVEIPGPTGGALDSNEAEPGPFFLQGDHHGVIQYRNITISEPAK</sequence>
<keyword evidence="2" id="KW-0732">Signal</keyword>
<gene>
    <name evidence="4" type="ORF">SAMN05444167_4055</name>
</gene>
<feature type="domain" description="3-keto-alpha-glucoside-1,2-lyase/3-keto-2-hydroxy-glucal hydratase" evidence="3">
    <location>
        <begin position="167"/>
        <end position="344"/>
    </location>
</feature>
<evidence type="ECO:0000313" key="4">
    <source>
        <dbReference type="EMBL" id="SDG03662.1"/>
    </source>
</evidence>
<evidence type="ECO:0000313" key="5">
    <source>
        <dbReference type="Proteomes" id="UP000182427"/>
    </source>
</evidence>
<evidence type="ECO:0000259" key="3">
    <source>
        <dbReference type="Pfam" id="PF06439"/>
    </source>
</evidence>
<feature type="signal peptide" evidence="2">
    <location>
        <begin position="1"/>
        <end position="49"/>
    </location>
</feature>
<evidence type="ECO:0000256" key="2">
    <source>
        <dbReference type="SAM" id="SignalP"/>
    </source>
</evidence>
<feature type="chain" id="PRO_5009242500" description="3-keto-alpha-glucoside-1,2-lyase/3-keto-2-hydroxy-glucal hydratase domain-containing protein" evidence="2">
    <location>
        <begin position="50"/>
        <end position="349"/>
    </location>
</feature>
<feature type="region of interest" description="Disordered" evidence="1">
    <location>
        <begin position="131"/>
        <end position="169"/>
    </location>
</feature>
<dbReference type="Gene3D" id="2.60.120.560">
    <property type="entry name" value="Exo-inulinase, domain 1"/>
    <property type="match status" value="1"/>
</dbReference>
<accession>A0A1G7QYP8</accession>
<dbReference type="Pfam" id="PF06439">
    <property type="entry name" value="3keto-disac_hyd"/>
    <property type="match status" value="1"/>
</dbReference>
<reference evidence="4 5" key="1">
    <citation type="submission" date="2016-10" db="EMBL/GenBank/DDBJ databases">
        <authorList>
            <person name="de Groot N.N."/>
        </authorList>
    </citation>
    <scope>NUCLEOTIDE SEQUENCE [LARGE SCALE GENOMIC DNA]</scope>
    <source>
        <strain evidence="4 5">GAS232</strain>
    </source>
</reference>
<name>A0A1G7QYP8_9BACT</name>
<dbReference type="GO" id="GO:0016787">
    <property type="term" value="F:hydrolase activity"/>
    <property type="evidence" value="ECO:0007669"/>
    <property type="project" value="InterPro"/>
</dbReference>
<organism evidence="4 5">
    <name type="scientific">Terriglobus roseus</name>
    <dbReference type="NCBI Taxonomy" id="392734"/>
    <lineage>
        <taxon>Bacteria</taxon>
        <taxon>Pseudomonadati</taxon>
        <taxon>Acidobacteriota</taxon>
        <taxon>Terriglobia</taxon>
        <taxon>Terriglobales</taxon>
        <taxon>Acidobacteriaceae</taxon>
        <taxon>Terriglobus</taxon>
    </lineage>
</organism>
<keyword evidence="5" id="KW-1185">Reference proteome</keyword>
<evidence type="ECO:0000256" key="1">
    <source>
        <dbReference type="SAM" id="MobiDB-lite"/>
    </source>
</evidence>
<dbReference type="AlphaFoldDB" id="A0A1G7QYP8"/>
<dbReference type="Proteomes" id="UP000182427">
    <property type="component" value="Chromosome I"/>
</dbReference>
<dbReference type="InterPro" id="IPR010496">
    <property type="entry name" value="AL/BT2_dom"/>
</dbReference>
<protein>
    <recommendedName>
        <fullName evidence="3">3-keto-alpha-glucoside-1,2-lyase/3-keto-2-hydroxy-glucal hydratase domain-containing protein</fullName>
    </recommendedName>
</protein>